<evidence type="ECO:0000313" key="2">
    <source>
        <dbReference type="Proteomes" id="UP001143362"/>
    </source>
</evidence>
<organism evidence="1 2">
    <name type="scientific">Candidatus Litorirhabdus singularis</name>
    <dbReference type="NCBI Taxonomy" id="2518993"/>
    <lineage>
        <taxon>Bacteria</taxon>
        <taxon>Pseudomonadati</taxon>
        <taxon>Pseudomonadota</taxon>
        <taxon>Gammaproteobacteria</taxon>
        <taxon>Cellvibrionales</taxon>
        <taxon>Halieaceae</taxon>
        <taxon>Candidatus Litorirhabdus</taxon>
    </lineage>
</organism>
<dbReference type="Proteomes" id="UP001143362">
    <property type="component" value="Unassembled WGS sequence"/>
</dbReference>
<reference evidence="1" key="1">
    <citation type="submission" date="2019-02" db="EMBL/GenBank/DDBJ databases">
        <authorList>
            <person name="Li S.-H."/>
        </authorList>
    </citation>
    <scope>NUCLEOTIDE SEQUENCE</scope>
    <source>
        <strain evidence="1">IMCC14734</strain>
    </source>
</reference>
<evidence type="ECO:0008006" key="3">
    <source>
        <dbReference type="Google" id="ProtNLM"/>
    </source>
</evidence>
<evidence type="ECO:0000313" key="1">
    <source>
        <dbReference type="EMBL" id="MCX2981983.1"/>
    </source>
</evidence>
<dbReference type="RefSeq" id="WP_279245977.1">
    <property type="nucleotide sequence ID" value="NZ_SHNN01000002.1"/>
</dbReference>
<dbReference type="EMBL" id="SHNN01000002">
    <property type="protein sequence ID" value="MCX2981983.1"/>
    <property type="molecule type" value="Genomic_DNA"/>
</dbReference>
<keyword evidence="2" id="KW-1185">Reference proteome</keyword>
<dbReference type="InterPro" id="IPR011008">
    <property type="entry name" value="Dimeric_a/b-barrel"/>
</dbReference>
<dbReference type="SUPFAM" id="SSF54909">
    <property type="entry name" value="Dimeric alpha+beta barrel"/>
    <property type="match status" value="1"/>
</dbReference>
<accession>A0ABT3TI25</accession>
<gene>
    <name evidence="1" type="ORF">EYC98_14060</name>
</gene>
<comment type="caution">
    <text evidence="1">The sequence shown here is derived from an EMBL/GenBank/DDBJ whole genome shotgun (WGS) entry which is preliminary data.</text>
</comment>
<name>A0ABT3TI25_9GAMM</name>
<proteinExistence type="predicted"/>
<sequence>MEKIMYPVWKASGLSGDEFRAVLLDQLGPELLALEPRALRVSVVDSDVAAASGLAQGNCRPTMDAIISVWLDSSVYRQPLEAAIEKYVERMAGYLVTESEPIVNTEHPPQQGERTYGMAQVVFLQRPQRLSEQQWLEIWHGSHTQVAIETQSTFGYRQNVIARPMTYAAPPFDAIIEEHFPPEAMTSQHAFYGAADEVEYQANLQAMIASCTRFIDFDKIDVIPTSEYTLKALGQP</sequence>
<dbReference type="Gene3D" id="3.30.70.100">
    <property type="match status" value="1"/>
</dbReference>
<protein>
    <recommendedName>
        <fullName evidence="3">EthD domain-containing protein</fullName>
    </recommendedName>
</protein>